<keyword evidence="1" id="KW-1133">Transmembrane helix</keyword>
<sequence length="172" mass="18467">MCADVYQRPRQDLGIGSVVALVHVSCTGVAIAICYGRGDERGHLACRLRGTHARHFKSTEGGACEPGSFTARAQARLREPLYLRCCVEGCGVEKTFELLMWLSGDSKSAAAANVSYRSGRSALQARLGVLLVFVKGVRLSAALAFSSQEVSLGHLARGIDAEEIIVHKFVFA</sequence>
<keyword evidence="3" id="KW-1185">Reference proteome</keyword>
<name>A0A836KPB6_LEIEN</name>
<accession>A0A836KPB6</accession>
<reference evidence="2 3" key="1">
    <citation type="submission" date="2021-02" db="EMBL/GenBank/DDBJ databases">
        <title>Leishmania (Mundinia) enrietti genome sequencing and assembly.</title>
        <authorList>
            <person name="Almutairi H."/>
            <person name="Gatherer D."/>
        </authorList>
    </citation>
    <scope>NUCLEOTIDE SEQUENCE [LARGE SCALE GENOMIC DNA]</scope>
    <source>
        <strain evidence="2">CUR178</strain>
    </source>
</reference>
<evidence type="ECO:0000313" key="2">
    <source>
        <dbReference type="EMBL" id="KAG5482674.1"/>
    </source>
</evidence>
<keyword evidence="1" id="KW-0472">Membrane</keyword>
<protein>
    <submittedName>
        <fullName evidence="2">Uncharacterized protein</fullName>
    </submittedName>
</protein>
<dbReference type="EMBL" id="JAFHKP010000015">
    <property type="protein sequence ID" value="KAG5482674.1"/>
    <property type="molecule type" value="Genomic_DNA"/>
</dbReference>
<keyword evidence="1" id="KW-0812">Transmembrane</keyword>
<dbReference type="Proteomes" id="UP000674179">
    <property type="component" value="Chromosome 15"/>
</dbReference>
<organism evidence="2 3">
    <name type="scientific">Leishmania enriettii</name>
    <dbReference type="NCBI Taxonomy" id="5663"/>
    <lineage>
        <taxon>Eukaryota</taxon>
        <taxon>Discoba</taxon>
        <taxon>Euglenozoa</taxon>
        <taxon>Kinetoplastea</taxon>
        <taxon>Metakinetoplastina</taxon>
        <taxon>Trypanosomatida</taxon>
        <taxon>Trypanosomatidae</taxon>
        <taxon>Leishmaniinae</taxon>
        <taxon>Leishmania</taxon>
    </lineage>
</organism>
<dbReference type="KEGG" id="lenr:94173880"/>
<evidence type="ECO:0000313" key="3">
    <source>
        <dbReference type="Proteomes" id="UP000674179"/>
    </source>
</evidence>
<proteinExistence type="predicted"/>
<evidence type="ECO:0000256" key="1">
    <source>
        <dbReference type="SAM" id="Phobius"/>
    </source>
</evidence>
<dbReference type="RefSeq" id="XP_067694364.1">
    <property type="nucleotide sequence ID" value="XM_067838370.1"/>
</dbReference>
<dbReference type="AlphaFoldDB" id="A0A836KPB6"/>
<comment type="caution">
    <text evidence="2">The sequence shown here is derived from an EMBL/GenBank/DDBJ whole genome shotgun (WGS) entry which is preliminary data.</text>
</comment>
<gene>
    <name evidence="2" type="ORF">CUR178_06711</name>
</gene>
<feature type="transmembrane region" description="Helical" evidence="1">
    <location>
        <begin position="13"/>
        <end position="35"/>
    </location>
</feature>
<dbReference type="GeneID" id="94173880"/>